<evidence type="ECO:0000256" key="13">
    <source>
        <dbReference type="ARBA" id="ARBA00023288"/>
    </source>
</evidence>
<dbReference type="GO" id="GO:0043161">
    <property type="term" value="P:proteasome-mediated ubiquitin-dependent protein catabolic process"/>
    <property type="evidence" value="ECO:0007669"/>
    <property type="project" value="TreeGrafter"/>
</dbReference>
<evidence type="ECO:0000256" key="4">
    <source>
        <dbReference type="ARBA" id="ARBA00004371"/>
    </source>
</evidence>
<evidence type="ECO:0000256" key="2">
    <source>
        <dbReference type="ARBA" id="ARBA00004170"/>
    </source>
</evidence>
<comment type="catalytic activity">
    <reaction evidence="1">
        <text>S-ubiquitinyl-[E2 ubiquitin-conjugating enzyme]-L-cysteine + [acceptor protein]-L-lysine = [E2 ubiquitin-conjugating enzyme]-L-cysteine + N(6)-ubiquitinyl-[acceptor protein]-L-lysine.</text>
        <dbReference type="EC" id="2.3.2.27"/>
    </reaction>
</comment>
<evidence type="ECO:0000313" key="17">
    <source>
        <dbReference type="Proteomes" id="UP001140091"/>
    </source>
</evidence>
<dbReference type="EC" id="2.3.2.27" evidence="6"/>
<proteinExistence type="predicted"/>
<dbReference type="InterPro" id="IPR001841">
    <property type="entry name" value="Znf_RING"/>
</dbReference>
<dbReference type="EMBL" id="JANBPK010000847">
    <property type="protein sequence ID" value="KAJ2930189.1"/>
    <property type="molecule type" value="Genomic_DNA"/>
</dbReference>
<evidence type="ECO:0000256" key="6">
    <source>
        <dbReference type="ARBA" id="ARBA00012483"/>
    </source>
</evidence>
<evidence type="ECO:0000313" key="16">
    <source>
        <dbReference type="EMBL" id="KAJ2930189.1"/>
    </source>
</evidence>
<keyword evidence="9" id="KW-0967">Endosome</keyword>
<name>A0A9W8MIX0_9AGAR</name>
<dbReference type="InterPro" id="IPR051878">
    <property type="entry name" value="ZNRF_ubiq-protein_ligase"/>
</dbReference>
<dbReference type="GO" id="GO:0061630">
    <property type="term" value="F:ubiquitin protein ligase activity"/>
    <property type="evidence" value="ECO:0007669"/>
    <property type="project" value="UniProtKB-EC"/>
</dbReference>
<keyword evidence="14" id="KW-0863">Zinc-finger</keyword>
<dbReference type="Proteomes" id="UP001140091">
    <property type="component" value="Unassembled WGS sequence"/>
</dbReference>
<reference evidence="16" key="1">
    <citation type="submission" date="2022-06" db="EMBL/GenBank/DDBJ databases">
        <title>Genome Sequence of Candolleomyces eurysporus.</title>
        <authorList>
            <person name="Buettner E."/>
        </authorList>
    </citation>
    <scope>NUCLEOTIDE SEQUENCE</scope>
    <source>
        <strain evidence="16">VTCC 930004</strain>
    </source>
</reference>
<evidence type="ECO:0000259" key="15">
    <source>
        <dbReference type="PROSITE" id="PS50089"/>
    </source>
</evidence>
<evidence type="ECO:0000256" key="7">
    <source>
        <dbReference type="ARBA" id="ARBA00022679"/>
    </source>
</evidence>
<dbReference type="GO" id="GO:0005768">
    <property type="term" value="C:endosome"/>
    <property type="evidence" value="ECO:0007669"/>
    <property type="project" value="UniProtKB-SubCell"/>
</dbReference>
<keyword evidence="14" id="KW-0862">Zinc</keyword>
<dbReference type="PROSITE" id="PS50089">
    <property type="entry name" value="ZF_RING_2"/>
    <property type="match status" value="1"/>
</dbReference>
<keyword evidence="17" id="KW-1185">Reference proteome</keyword>
<keyword evidence="11" id="KW-0472">Membrane</keyword>
<comment type="subcellular location">
    <subcellularLocation>
        <location evidence="3">Endosome</location>
    </subcellularLocation>
    <subcellularLocation>
        <location evidence="4">Lysosome</location>
    </subcellularLocation>
    <subcellularLocation>
        <location evidence="2">Membrane</location>
        <topology evidence="2">Peripheral membrane protein</topology>
    </subcellularLocation>
</comment>
<evidence type="ECO:0000256" key="11">
    <source>
        <dbReference type="ARBA" id="ARBA00023136"/>
    </source>
</evidence>
<dbReference type="GO" id="GO:0070936">
    <property type="term" value="P:protein K48-linked ubiquitination"/>
    <property type="evidence" value="ECO:0007669"/>
    <property type="project" value="TreeGrafter"/>
</dbReference>
<keyword evidence="7" id="KW-0808">Transferase</keyword>
<dbReference type="PANTHER" id="PTHR46661">
    <property type="entry name" value="E3 UBIQUITIN-PROTEIN LIGASE ZNRF1-LIKE PROTEIN"/>
    <property type="match status" value="1"/>
</dbReference>
<dbReference type="SUPFAM" id="SSF57850">
    <property type="entry name" value="RING/U-box"/>
    <property type="match status" value="1"/>
</dbReference>
<dbReference type="OrthoDB" id="10057496at2759"/>
<dbReference type="InterPro" id="IPR013083">
    <property type="entry name" value="Znf_RING/FYVE/PHD"/>
</dbReference>
<evidence type="ECO:0000256" key="5">
    <source>
        <dbReference type="ARBA" id="ARBA00004906"/>
    </source>
</evidence>
<evidence type="ECO:0000256" key="14">
    <source>
        <dbReference type="PROSITE-ProRule" id="PRU00175"/>
    </source>
</evidence>
<evidence type="ECO:0000256" key="8">
    <source>
        <dbReference type="ARBA" id="ARBA00022707"/>
    </source>
</evidence>
<dbReference type="CDD" id="cd16489">
    <property type="entry name" value="mRING-CH-C4HC2H_ZNRF"/>
    <property type="match status" value="1"/>
</dbReference>
<evidence type="ECO:0000256" key="9">
    <source>
        <dbReference type="ARBA" id="ARBA00022753"/>
    </source>
</evidence>
<evidence type="ECO:0000256" key="12">
    <source>
        <dbReference type="ARBA" id="ARBA00023228"/>
    </source>
</evidence>
<feature type="domain" description="RING-type" evidence="15">
    <location>
        <begin position="248"/>
        <end position="288"/>
    </location>
</feature>
<keyword evidence="8" id="KW-0519">Myristate</keyword>
<evidence type="ECO:0000256" key="10">
    <source>
        <dbReference type="ARBA" id="ARBA00022786"/>
    </source>
</evidence>
<protein>
    <recommendedName>
        <fullName evidence="6">RING-type E3 ubiquitin transferase</fullName>
        <ecNumber evidence="6">2.3.2.27</ecNumber>
    </recommendedName>
</protein>
<comment type="caution">
    <text evidence="16">The sequence shown here is derived from an EMBL/GenBank/DDBJ whole genome shotgun (WGS) entry which is preliminary data.</text>
</comment>
<comment type="pathway">
    <text evidence="5">Protein modification; protein ubiquitination.</text>
</comment>
<sequence length="290" mass="31534">MYYLDSDGSLIPYTEEPRGGAVGEGQELVNFVPSTSPSNRDYVARARYLVGNQSQSSEAGTSAASALEVRRAIAKLDRATMELREGILEDEDAERRIQAEVLLNAYSRELERKKASASSSGLLINTEVSGSTSATTPQRVCQGCYDEIYADVPARLYNSGGTALERVVVDQERLTIPGRLTRRQSSSQLSDLADCPVCYQSLDEVGGPAEQELHVKNCLEGGKGATPETAKYLVYRLPAESTLLGVECVICLEEFVKGSMVARLSCFCSFHSACLSSWLQRGKSCPVHAR</sequence>
<dbReference type="PANTHER" id="PTHR46661:SF4">
    <property type="entry name" value="RING-TYPE DOMAIN-CONTAINING PROTEIN"/>
    <property type="match status" value="1"/>
</dbReference>
<dbReference type="GO" id="GO:0008270">
    <property type="term" value="F:zinc ion binding"/>
    <property type="evidence" value="ECO:0007669"/>
    <property type="project" value="UniProtKB-KW"/>
</dbReference>
<evidence type="ECO:0000256" key="1">
    <source>
        <dbReference type="ARBA" id="ARBA00000900"/>
    </source>
</evidence>
<feature type="non-terminal residue" evidence="16">
    <location>
        <position position="1"/>
    </location>
</feature>
<dbReference type="Pfam" id="PF13639">
    <property type="entry name" value="zf-RING_2"/>
    <property type="match status" value="1"/>
</dbReference>
<keyword evidence="12" id="KW-0458">Lysosome</keyword>
<evidence type="ECO:0000256" key="3">
    <source>
        <dbReference type="ARBA" id="ARBA00004177"/>
    </source>
</evidence>
<accession>A0A9W8MIX0</accession>
<organism evidence="16 17">
    <name type="scientific">Candolleomyces eurysporus</name>
    <dbReference type="NCBI Taxonomy" id="2828524"/>
    <lineage>
        <taxon>Eukaryota</taxon>
        <taxon>Fungi</taxon>
        <taxon>Dikarya</taxon>
        <taxon>Basidiomycota</taxon>
        <taxon>Agaricomycotina</taxon>
        <taxon>Agaricomycetes</taxon>
        <taxon>Agaricomycetidae</taxon>
        <taxon>Agaricales</taxon>
        <taxon>Agaricineae</taxon>
        <taxon>Psathyrellaceae</taxon>
        <taxon>Candolleomyces</taxon>
    </lineage>
</organism>
<dbReference type="AlphaFoldDB" id="A0A9W8MIX0"/>
<dbReference type="Gene3D" id="3.30.40.10">
    <property type="entry name" value="Zinc/RING finger domain, C3HC4 (zinc finger)"/>
    <property type="match status" value="1"/>
</dbReference>
<keyword evidence="14" id="KW-0479">Metal-binding</keyword>
<keyword evidence="10" id="KW-0833">Ubl conjugation pathway</keyword>
<dbReference type="GO" id="GO:0016020">
    <property type="term" value="C:membrane"/>
    <property type="evidence" value="ECO:0007669"/>
    <property type="project" value="UniProtKB-SubCell"/>
</dbReference>
<keyword evidence="13" id="KW-0449">Lipoprotein</keyword>
<gene>
    <name evidence="16" type="ORF">H1R20_g6885</name>
</gene>